<feature type="transmembrane region" description="Helical" evidence="1">
    <location>
        <begin position="286"/>
        <end position="304"/>
    </location>
</feature>
<dbReference type="AlphaFoldDB" id="A0A4R3Y123"/>
<keyword evidence="1" id="KW-0812">Transmembrane</keyword>
<accession>A0A4R3Y123</accession>
<feature type="transmembrane region" description="Helical" evidence="1">
    <location>
        <begin position="112"/>
        <end position="135"/>
    </location>
</feature>
<dbReference type="OrthoDB" id="7593175at2"/>
<feature type="transmembrane region" description="Helical" evidence="1">
    <location>
        <begin position="241"/>
        <end position="266"/>
    </location>
</feature>
<feature type="transmembrane region" description="Helical" evidence="1">
    <location>
        <begin position="324"/>
        <end position="346"/>
    </location>
</feature>
<keyword evidence="3" id="KW-1185">Reference proteome</keyword>
<evidence type="ECO:0000313" key="2">
    <source>
        <dbReference type="EMBL" id="TCV85122.1"/>
    </source>
</evidence>
<reference evidence="2 3" key="1">
    <citation type="submission" date="2019-03" db="EMBL/GenBank/DDBJ databases">
        <title>Genomic Encyclopedia of Type Strains, Phase IV (KMG-IV): sequencing the most valuable type-strain genomes for metagenomic binning, comparative biology and taxonomic classification.</title>
        <authorList>
            <person name="Goeker M."/>
        </authorList>
    </citation>
    <scope>NUCLEOTIDE SEQUENCE [LARGE SCALE GENOMIC DNA]</scope>
    <source>
        <strain evidence="2 3">DSM 100309</strain>
    </source>
</reference>
<comment type="caution">
    <text evidence="2">The sequence shown here is derived from an EMBL/GenBank/DDBJ whole genome shotgun (WGS) entry which is preliminary data.</text>
</comment>
<dbReference type="EMBL" id="SMCO01000010">
    <property type="protein sequence ID" value="TCV85122.1"/>
    <property type="molecule type" value="Genomic_DNA"/>
</dbReference>
<proteinExistence type="predicted"/>
<dbReference type="RefSeq" id="WP_124945289.1">
    <property type="nucleotide sequence ID" value="NZ_BHVT01000010.1"/>
</dbReference>
<keyword evidence="1" id="KW-0472">Membrane</keyword>
<name>A0A4R3Y123_9PROT</name>
<dbReference type="Proteomes" id="UP000295367">
    <property type="component" value="Unassembled WGS sequence"/>
</dbReference>
<evidence type="ECO:0000256" key="1">
    <source>
        <dbReference type="SAM" id="Phobius"/>
    </source>
</evidence>
<organism evidence="2 3">
    <name type="scientific">Sulfurirhabdus autotrophica</name>
    <dbReference type="NCBI Taxonomy" id="1706046"/>
    <lineage>
        <taxon>Bacteria</taxon>
        <taxon>Pseudomonadati</taxon>
        <taxon>Pseudomonadota</taxon>
        <taxon>Betaproteobacteria</taxon>
        <taxon>Nitrosomonadales</taxon>
        <taxon>Sulfuricellaceae</taxon>
        <taxon>Sulfurirhabdus</taxon>
    </lineage>
</organism>
<protein>
    <submittedName>
        <fullName evidence="2">Uncharacterized protein</fullName>
    </submittedName>
</protein>
<sequence>MSAGTAGSPSQQGQTLETLDHTLVDAVNAADLLLAYATEQGSNVDEALMATIVHSKHILASRTTLTEDEESAFWYAYRKLCIATAPVSYQSLEATNPRLGVMGNVSDAGKAVLRYQGFTISFIVILLLFQVYWVFLSTLVDDSRRIHKEIIEIQVAANIQEKKDPTSAQQNTQTIENDPKYIDLWHRWQANLALLSKADIVGKFFKGTIEEAAKNAPEDLKLYISKNKDYLEAAQQMQTGAISLTIMSLYILPILYGLIGASAYVLRTLSQQIKTRTFTRASKIRLQLRIVLGALAGFSIAWFVGGDDSVKIAGNTAPLTPLALAFLAGYSIELLFSAMDTLVEAFTQGRAHKPMQLESPNK</sequence>
<evidence type="ECO:0000313" key="3">
    <source>
        <dbReference type="Proteomes" id="UP000295367"/>
    </source>
</evidence>
<keyword evidence="1" id="KW-1133">Transmembrane helix</keyword>
<gene>
    <name evidence="2" type="ORF">EDC63_11011</name>
</gene>